<dbReference type="Pfam" id="PF05036">
    <property type="entry name" value="SPOR"/>
    <property type="match status" value="1"/>
</dbReference>
<feature type="compositionally biased region" description="Pro residues" evidence="1">
    <location>
        <begin position="114"/>
        <end position="158"/>
    </location>
</feature>
<dbReference type="Proteomes" id="UP000518887">
    <property type="component" value="Unassembled WGS sequence"/>
</dbReference>
<dbReference type="Gene3D" id="3.30.70.1070">
    <property type="entry name" value="Sporulation related repeat"/>
    <property type="match status" value="2"/>
</dbReference>
<dbReference type="AlphaFoldDB" id="A0A7W8G6U6"/>
<sequence>MKKSLKFLLSVLLLNIFVFGALFAEGYHVCVASYKNLKNAETMVQKLEKQSMAAFISESKVKNQNYYRVLLSKEFKKIEDARKYRDEVKKYSFVKELGLKGFWVCEGKKMPVAKPAPLPPPPKQAPKPAPKPEPKVIPAPEPLPPPPAPLPEPIPEPPVVEVAPEPEPAPAPVPEVPVEAAEPAPEVPPVIIVEEPKTLDKNEKAVLSEETPYSVLVRSYKYNQFAENDSSRLKELGFEPYLLNTFDEKSFFAFNIHVGAFANREEAEALCSQFTDAGIADTQVSDFREIQDKIKKYDEVIANENVTFDDGRKEVPAGLSESVEKLVKLFPANKNFPIQDIFILDFDNYRVSDTKPDAASAIIDYFDGEEGVHAALLAKYRDELYRKEVSVFLADAENFPKDEVTGEVENMQFGANDGVFECELYENAGEWILSGQNIAQKLFVKVTTKDFVKEDFINFLIDSFSDGSLSLYPQMRRSFFVLPDKNPELARDFICFSFKKVAEDYASERGNVDWALPIVGHSLAKTYYVQNNNLFCFGFYDLDYDFNARNVHRQFMDAKNKVELSDVNQPVEVNGMEGWYLVNTSQKEVSFSTKSYVITIDSEPTSSFSKEDLVQQGKDLKIW</sequence>
<dbReference type="InterPro" id="IPR036680">
    <property type="entry name" value="SPOR-like_sf"/>
</dbReference>
<comment type="caution">
    <text evidence="3">The sequence shown here is derived from an EMBL/GenBank/DDBJ whole genome shotgun (WGS) entry which is preliminary data.</text>
</comment>
<dbReference type="SUPFAM" id="SSF110997">
    <property type="entry name" value="Sporulation related repeat"/>
    <property type="match status" value="2"/>
</dbReference>
<evidence type="ECO:0000313" key="3">
    <source>
        <dbReference type="EMBL" id="MBB5224948.1"/>
    </source>
</evidence>
<feature type="region of interest" description="Disordered" evidence="1">
    <location>
        <begin position="113"/>
        <end position="172"/>
    </location>
</feature>
<accession>A0A7W8G6U6</accession>
<evidence type="ECO:0000259" key="2">
    <source>
        <dbReference type="PROSITE" id="PS51724"/>
    </source>
</evidence>
<evidence type="ECO:0000313" key="4">
    <source>
        <dbReference type="Proteomes" id="UP000518887"/>
    </source>
</evidence>
<dbReference type="InterPro" id="IPR007730">
    <property type="entry name" value="SPOR-like_dom"/>
</dbReference>
<organism evidence="3 4">
    <name type="scientific">Treponema ruminis</name>
    <dbReference type="NCBI Taxonomy" id="744515"/>
    <lineage>
        <taxon>Bacteria</taxon>
        <taxon>Pseudomonadati</taxon>
        <taxon>Spirochaetota</taxon>
        <taxon>Spirochaetia</taxon>
        <taxon>Spirochaetales</taxon>
        <taxon>Treponemataceae</taxon>
        <taxon>Treponema</taxon>
    </lineage>
</organism>
<feature type="domain" description="SPOR" evidence="2">
    <location>
        <begin position="207"/>
        <end position="287"/>
    </location>
</feature>
<dbReference type="PROSITE" id="PS51724">
    <property type="entry name" value="SPOR"/>
    <property type="match status" value="2"/>
</dbReference>
<dbReference type="RefSeq" id="WP_184656728.1">
    <property type="nucleotide sequence ID" value="NZ_JACHFQ010000001.1"/>
</dbReference>
<reference evidence="3 4" key="1">
    <citation type="submission" date="2020-08" db="EMBL/GenBank/DDBJ databases">
        <title>Genomic Encyclopedia of Type Strains, Phase IV (KMG-IV): sequencing the most valuable type-strain genomes for metagenomic binning, comparative biology and taxonomic classification.</title>
        <authorList>
            <person name="Goeker M."/>
        </authorList>
    </citation>
    <scope>NUCLEOTIDE SEQUENCE [LARGE SCALE GENOMIC DNA]</scope>
    <source>
        <strain evidence="3 4">DSM 103462</strain>
    </source>
</reference>
<proteinExistence type="predicted"/>
<dbReference type="EMBL" id="JACHFQ010000001">
    <property type="protein sequence ID" value="MBB5224948.1"/>
    <property type="molecule type" value="Genomic_DNA"/>
</dbReference>
<gene>
    <name evidence="3" type="ORF">HNP76_000288</name>
</gene>
<protein>
    <recommendedName>
        <fullName evidence="2">SPOR domain-containing protein</fullName>
    </recommendedName>
</protein>
<feature type="domain" description="SPOR" evidence="2">
    <location>
        <begin position="21"/>
        <end position="106"/>
    </location>
</feature>
<evidence type="ECO:0000256" key="1">
    <source>
        <dbReference type="SAM" id="MobiDB-lite"/>
    </source>
</evidence>
<name>A0A7W8G6U6_9SPIR</name>
<dbReference type="GO" id="GO:0042834">
    <property type="term" value="F:peptidoglycan binding"/>
    <property type="evidence" value="ECO:0007669"/>
    <property type="project" value="InterPro"/>
</dbReference>
<keyword evidence="4" id="KW-1185">Reference proteome</keyword>